<evidence type="ECO:0008006" key="8">
    <source>
        <dbReference type="Google" id="ProtNLM"/>
    </source>
</evidence>
<dbReference type="InterPro" id="IPR015421">
    <property type="entry name" value="PyrdxlP-dep_Trfase_major"/>
</dbReference>
<evidence type="ECO:0000256" key="1">
    <source>
        <dbReference type="ARBA" id="ARBA00022898"/>
    </source>
</evidence>
<evidence type="ECO:0000256" key="4">
    <source>
        <dbReference type="PIRSR" id="PIRSR000390-2"/>
    </source>
</evidence>
<name>A0A2M6ZI93_9BACT</name>
<dbReference type="CDD" id="cd00616">
    <property type="entry name" value="AHBA_syn"/>
    <property type="match status" value="1"/>
</dbReference>
<protein>
    <recommendedName>
        <fullName evidence="8">DegT/DnrJ/EryC1/StrS family aminotransferase</fullName>
    </recommendedName>
</protein>
<dbReference type="EMBL" id="PEWN01000015">
    <property type="protein sequence ID" value="PIU52113.1"/>
    <property type="molecule type" value="Genomic_DNA"/>
</dbReference>
<evidence type="ECO:0000313" key="7">
    <source>
        <dbReference type="Proteomes" id="UP000229227"/>
    </source>
</evidence>
<dbReference type="AlphaFoldDB" id="A0A2M6ZI93"/>
<keyword evidence="1 4" id="KW-0663">Pyridoxal phosphate</keyword>
<reference evidence="7" key="1">
    <citation type="submission" date="2017-09" db="EMBL/GenBank/DDBJ databases">
        <title>Depth-based differentiation of microbial function through sediment-hosted aquifers and enrichment of novel symbionts in the deep terrestrial subsurface.</title>
        <authorList>
            <person name="Probst A.J."/>
            <person name="Ladd B."/>
            <person name="Jarett J.K."/>
            <person name="Geller-Mcgrath D.E."/>
            <person name="Sieber C.M.K."/>
            <person name="Emerson J.B."/>
            <person name="Anantharaman K."/>
            <person name="Thomas B.C."/>
            <person name="Malmstrom R."/>
            <person name="Stieglmeier M."/>
            <person name="Klingl A."/>
            <person name="Woyke T."/>
            <person name="Ryan C.M."/>
            <person name="Banfield J.F."/>
        </authorList>
    </citation>
    <scope>NUCLEOTIDE SEQUENCE [LARGE SCALE GENOMIC DNA]</scope>
</reference>
<dbReference type="Proteomes" id="UP000229227">
    <property type="component" value="Unassembled WGS sequence"/>
</dbReference>
<dbReference type="InterPro" id="IPR015424">
    <property type="entry name" value="PyrdxlP-dep_Trfase"/>
</dbReference>
<dbReference type="InterPro" id="IPR000653">
    <property type="entry name" value="DegT/StrS_aminotransferase"/>
</dbReference>
<dbReference type="PANTHER" id="PTHR30244">
    <property type="entry name" value="TRANSAMINASE"/>
    <property type="match status" value="1"/>
</dbReference>
<evidence type="ECO:0000256" key="3">
    <source>
        <dbReference type="PIRSR" id="PIRSR000390-1"/>
    </source>
</evidence>
<dbReference type="GO" id="GO:0008483">
    <property type="term" value="F:transaminase activity"/>
    <property type="evidence" value="ECO:0007669"/>
    <property type="project" value="TreeGrafter"/>
</dbReference>
<dbReference type="PIRSF" id="PIRSF000390">
    <property type="entry name" value="PLP_StrS"/>
    <property type="match status" value="1"/>
</dbReference>
<comment type="caution">
    <text evidence="6">The sequence shown here is derived from an EMBL/GenBank/DDBJ whole genome shotgun (WGS) entry which is preliminary data.</text>
</comment>
<proteinExistence type="inferred from homology"/>
<dbReference type="Pfam" id="PF01041">
    <property type="entry name" value="DegT_DnrJ_EryC1"/>
    <property type="match status" value="1"/>
</dbReference>
<dbReference type="Gene3D" id="3.90.1150.10">
    <property type="entry name" value="Aspartate Aminotransferase, domain 1"/>
    <property type="match status" value="1"/>
</dbReference>
<evidence type="ECO:0000256" key="5">
    <source>
        <dbReference type="RuleBase" id="RU004508"/>
    </source>
</evidence>
<comment type="similarity">
    <text evidence="2 5">Belongs to the DegT/DnrJ/EryC1 family.</text>
</comment>
<feature type="modified residue" description="N6-(pyridoxal phosphate)lysine" evidence="4">
    <location>
        <position position="187"/>
    </location>
</feature>
<evidence type="ECO:0000256" key="2">
    <source>
        <dbReference type="ARBA" id="ARBA00037999"/>
    </source>
</evidence>
<sequence>MAYKVKFVDPAKNYKMIKKEIDAAYREVMSKGDLILRGQLKRFEENLASFIKTKYAAGVNSGYDALHISMICAGIKQGDEVIVPAHTFVATASAVVNAGGTPVLVDAGKDYNIDVNKIEEAITEKTKAIIPVHLNGHMCDMDTIMSIAKKYNLIVVEDACQSLGATFCGKKAGSFGLTGCWSFYPFKILGGYGDGGAITTDSPKLERKARLLRYNGEDKATGEYFYHGFTCVLDNLQAAFLDVKLRHLPDWIKRRKKIAEFYKKGLKDIKELQLPHFEDKRFDDVFQNYVIRTSKRDELYDYLKKNGVEILIHWRIPYYCYKDLKLKDRGFPETESISREVLSLPMNVEITDKQVEYVIKTIRDFFKKSV</sequence>
<dbReference type="InterPro" id="IPR015422">
    <property type="entry name" value="PyrdxlP-dep_Trfase_small"/>
</dbReference>
<accession>A0A2M6ZI93</accession>
<dbReference type="Gene3D" id="3.40.640.10">
    <property type="entry name" value="Type I PLP-dependent aspartate aminotransferase-like (Major domain)"/>
    <property type="match status" value="1"/>
</dbReference>
<organism evidence="6 7">
    <name type="scientific">Candidatus Desantisbacteria bacterium CG07_land_8_20_14_0_80_39_15</name>
    <dbReference type="NCBI Taxonomy" id="1974549"/>
    <lineage>
        <taxon>Bacteria</taxon>
        <taxon>Candidatus Desantisiibacteriota</taxon>
    </lineage>
</organism>
<evidence type="ECO:0000313" key="6">
    <source>
        <dbReference type="EMBL" id="PIU52113.1"/>
    </source>
</evidence>
<dbReference type="GO" id="GO:0000271">
    <property type="term" value="P:polysaccharide biosynthetic process"/>
    <property type="evidence" value="ECO:0007669"/>
    <property type="project" value="TreeGrafter"/>
</dbReference>
<dbReference type="SUPFAM" id="SSF53383">
    <property type="entry name" value="PLP-dependent transferases"/>
    <property type="match status" value="1"/>
</dbReference>
<dbReference type="PANTHER" id="PTHR30244:SF36">
    <property type="entry name" value="3-OXO-GLUCOSE-6-PHOSPHATE:GLUTAMATE AMINOTRANSFERASE"/>
    <property type="match status" value="1"/>
</dbReference>
<gene>
    <name evidence="6" type="ORF">COS91_00880</name>
</gene>
<dbReference type="GO" id="GO:0030170">
    <property type="term" value="F:pyridoxal phosphate binding"/>
    <property type="evidence" value="ECO:0007669"/>
    <property type="project" value="TreeGrafter"/>
</dbReference>
<feature type="active site" description="Proton acceptor" evidence="3">
    <location>
        <position position="187"/>
    </location>
</feature>